<proteinExistence type="predicted"/>
<dbReference type="PANTHER" id="PTHR36081">
    <property type="entry name" value="CELL WALL INTEGRITY/STRESS RESPONSE COMPONENT"/>
    <property type="match status" value="1"/>
</dbReference>
<reference evidence="1 2" key="1">
    <citation type="journal article" date="2019" name="Genome Biol. Evol.">
        <title>Insights into the evolution of the New World diploid cottons (Gossypium, subgenus Houzingenia) based on genome sequencing.</title>
        <authorList>
            <person name="Grover C.E."/>
            <person name="Arick M.A. 2nd"/>
            <person name="Thrash A."/>
            <person name="Conover J.L."/>
            <person name="Sanders W.S."/>
            <person name="Peterson D.G."/>
            <person name="Frelichowski J.E."/>
            <person name="Scheffler J.A."/>
            <person name="Scheffler B.E."/>
            <person name="Wendel J.F."/>
        </authorList>
    </citation>
    <scope>NUCLEOTIDE SEQUENCE [LARGE SCALE GENOMIC DNA]</scope>
    <source>
        <strain evidence="1">4</strain>
        <tissue evidence="1">Leaf</tissue>
    </source>
</reference>
<dbReference type="PANTHER" id="PTHR36081:SF1">
    <property type="entry name" value="CELL WALL INTEGRITY_STRESS RESPONSE COMPONENT"/>
    <property type="match status" value="1"/>
</dbReference>
<protein>
    <recommendedName>
        <fullName evidence="3">UspA domain-containing protein</fullName>
    </recommendedName>
</protein>
<name>A0A7J8Z5X8_9ROSI</name>
<gene>
    <name evidence="1" type="ORF">Golax_019044</name>
</gene>
<comment type="caution">
    <text evidence="1">The sequence shown here is derived from an EMBL/GenBank/DDBJ whole genome shotgun (WGS) entry which is preliminary data.</text>
</comment>
<accession>A0A7J8Z5X8</accession>
<evidence type="ECO:0000313" key="1">
    <source>
        <dbReference type="EMBL" id="MBA0706962.1"/>
    </source>
</evidence>
<sequence>MAFAHYLFAVPMDTSIHPKISIPPSFCSTESPSSLTFPSFSSPFPPLSKARNLSIFPRINRVGHKAKAEPRESEVNIEADAFSHFKHLLLPITDRNPYLSEGTRQAAATTAALAKKNGAEITVVEIYICSLLAVIDENQKESLPEHETQLASVRWHLSESGFKEFKLLERLGEGSKPTAIIGEVADDLNLDLVVMSMEAIHSKHVDANLLAEFIPCPVLLLPL</sequence>
<dbReference type="Gene3D" id="3.40.50.620">
    <property type="entry name" value="HUPs"/>
    <property type="match status" value="1"/>
</dbReference>
<dbReference type="InterPro" id="IPR014729">
    <property type="entry name" value="Rossmann-like_a/b/a_fold"/>
</dbReference>
<dbReference type="AlphaFoldDB" id="A0A7J8Z5X8"/>
<evidence type="ECO:0000313" key="2">
    <source>
        <dbReference type="Proteomes" id="UP000593574"/>
    </source>
</evidence>
<evidence type="ECO:0008006" key="3">
    <source>
        <dbReference type="Google" id="ProtNLM"/>
    </source>
</evidence>
<dbReference type="EMBL" id="JABEZV010000003">
    <property type="protein sequence ID" value="MBA0706962.1"/>
    <property type="molecule type" value="Genomic_DNA"/>
</dbReference>
<organism evidence="1 2">
    <name type="scientific">Gossypium laxum</name>
    <dbReference type="NCBI Taxonomy" id="34288"/>
    <lineage>
        <taxon>Eukaryota</taxon>
        <taxon>Viridiplantae</taxon>
        <taxon>Streptophyta</taxon>
        <taxon>Embryophyta</taxon>
        <taxon>Tracheophyta</taxon>
        <taxon>Spermatophyta</taxon>
        <taxon>Magnoliopsida</taxon>
        <taxon>eudicotyledons</taxon>
        <taxon>Gunneridae</taxon>
        <taxon>Pentapetalae</taxon>
        <taxon>rosids</taxon>
        <taxon>malvids</taxon>
        <taxon>Malvales</taxon>
        <taxon>Malvaceae</taxon>
        <taxon>Malvoideae</taxon>
        <taxon>Gossypium</taxon>
    </lineage>
</organism>
<dbReference type="SUPFAM" id="SSF52402">
    <property type="entry name" value="Adenine nucleotide alpha hydrolases-like"/>
    <property type="match status" value="1"/>
</dbReference>
<dbReference type="Proteomes" id="UP000593574">
    <property type="component" value="Unassembled WGS sequence"/>
</dbReference>
<keyword evidence="2" id="KW-1185">Reference proteome</keyword>